<dbReference type="EMBL" id="CAEZSR010000039">
    <property type="protein sequence ID" value="CAB4555355.1"/>
    <property type="molecule type" value="Genomic_DNA"/>
</dbReference>
<dbReference type="InterPro" id="IPR005097">
    <property type="entry name" value="Sacchrp_dh_NADP-bd"/>
</dbReference>
<dbReference type="SUPFAM" id="SSF51735">
    <property type="entry name" value="NAD(P)-binding Rossmann-fold domains"/>
    <property type="match status" value="1"/>
</dbReference>
<accession>A0A6J6CVZ1</accession>
<dbReference type="Gene3D" id="3.40.50.720">
    <property type="entry name" value="NAD(P)-binding Rossmann-like Domain"/>
    <property type="match status" value="1"/>
</dbReference>
<dbReference type="Gene3D" id="3.30.360.10">
    <property type="entry name" value="Dihydrodipicolinate Reductase, domain 2"/>
    <property type="match status" value="1"/>
</dbReference>
<dbReference type="AlphaFoldDB" id="A0A6J6CVZ1"/>
<evidence type="ECO:0000259" key="2">
    <source>
        <dbReference type="Pfam" id="PF03435"/>
    </source>
</evidence>
<protein>
    <submittedName>
        <fullName evidence="3">Unannotated protein</fullName>
    </submittedName>
</protein>
<feature type="domain" description="Saccharopine dehydrogenase NADP binding" evidence="2">
    <location>
        <begin position="3"/>
        <end position="114"/>
    </location>
</feature>
<dbReference type="PANTHER" id="PTHR43796:SF2">
    <property type="entry name" value="CARBOXYNORSPERMIDINE SYNTHASE"/>
    <property type="match status" value="1"/>
</dbReference>
<reference evidence="3" key="1">
    <citation type="submission" date="2020-05" db="EMBL/GenBank/DDBJ databases">
        <authorList>
            <person name="Chiriac C."/>
            <person name="Salcher M."/>
            <person name="Ghai R."/>
            <person name="Kavagutti S V."/>
        </authorList>
    </citation>
    <scope>NUCLEOTIDE SEQUENCE</scope>
</reference>
<proteinExistence type="predicted"/>
<dbReference type="PANTHER" id="PTHR43796">
    <property type="entry name" value="CARBOXYNORSPERMIDINE SYNTHASE"/>
    <property type="match status" value="1"/>
</dbReference>
<evidence type="ECO:0000256" key="1">
    <source>
        <dbReference type="SAM" id="MobiDB-lite"/>
    </source>
</evidence>
<evidence type="ECO:0000313" key="3">
    <source>
        <dbReference type="EMBL" id="CAB4555355.1"/>
    </source>
</evidence>
<dbReference type="Pfam" id="PF03435">
    <property type="entry name" value="Sacchrp_dh_NADP"/>
    <property type="match status" value="1"/>
</dbReference>
<sequence>MKVVCLGAAGGMGSRAAQELAKVPGIDRLVLADRARVGQVDTEVDVTDANALRRVLSDADLVLNCTGPFFRFGVPVLEAAIDTATMYVDICDDPEPSLAMFALDQRAKDAGVGALIGMGASPGLSNLLATRAARHLDSVTDCYTVWPLDVPSPGQEGATVDEGRDANGRPSAAVAHLMEQISGAIAVVERGRRQHRAPLEPIALDYPGGGSGTAYTVGHPEPLTLHVSLGITGHAANAMLVRRSTAPYLAAIGRDIDRGRLTHADAAEAVLSPRPARLLRALIASARFKGAGSLPGFFVLLRGEREGQSLTVACQLTSTPAGMAAATAVPAVLAITQLLDQPLPPGVHPPETAIDGDRLLTDLLPHCGGAFASLDELAPVTEAGANATNPGTRTNERDGQEPR</sequence>
<gene>
    <name evidence="3" type="ORF">UFOPK1493_01373</name>
</gene>
<dbReference type="InterPro" id="IPR036291">
    <property type="entry name" value="NAD(P)-bd_dom_sf"/>
</dbReference>
<name>A0A6J6CVZ1_9ZZZZ</name>
<feature type="region of interest" description="Disordered" evidence="1">
    <location>
        <begin position="382"/>
        <end position="403"/>
    </location>
</feature>
<organism evidence="3">
    <name type="scientific">freshwater metagenome</name>
    <dbReference type="NCBI Taxonomy" id="449393"/>
    <lineage>
        <taxon>unclassified sequences</taxon>
        <taxon>metagenomes</taxon>
        <taxon>ecological metagenomes</taxon>
    </lineage>
</organism>
<feature type="compositionally biased region" description="Basic and acidic residues" evidence="1">
    <location>
        <begin position="394"/>
        <end position="403"/>
    </location>
</feature>